<reference evidence="2" key="1">
    <citation type="journal article" date="2019" name="Int. J. Syst. Evol. Microbiol.">
        <title>The Global Catalogue of Microorganisms (GCM) 10K type strain sequencing project: providing services to taxonomists for standard genome sequencing and annotation.</title>
        <authorList>
            <consortium name="The Broad Institute Genomics Platform"/>
            <consortium name="The Broad Institute Genome Sequencing Center for Infectious Disease"/>
            <person name="Wu L."/>
            <person name="Ma J."/>
        </authorList>
    </citation>
    <scope>NUCLEOTIDE SEQUENCE [LARGE SCALE GENOMIC DNA]</scope>
    <source>
        <strain evidence="2">CGMCC 4.7178</strain>
    </source>
</reference>
<sequence length="179" mass="18925">MRAESSLVPGALLINGTVGVGKTSVAGAVGGLLTDAGIPNAVIDLDWLRQSWPSPPGDRFNVTMMLRNLRSVAGNNLAAGAARLVVAGVVEDSDGRRQCGDALGVELTVCRLRAELATVRKRLRRRHENQPDALRWHLARAGELDGILDRAGVDDFTVDATTRPVGEVAADVVGKAGWL</sequence>
<protein>
    <submittedName>
        <fullName evidence="1">Uncharacterized protein</fullName>
    </submittedName>
</protein>
<accession>A0ABQ2MGS1</accession>
<dbReference type="RefSeq" id="WP_189037945.1">
    <property type="nucleotide sequence ID" value="NZ_BMMP01000010.1"/>
</dbReference>
<dbReference type="SUPFAM" id="SSF52540">
    <property type="entry name" value="P-loop containing nucleoside triphosphate hydrolases"/>
    <property type="match status" value="1"/>
</dbReference>
<dbReference type="EMBL" id="BMMP01000010">
    <property type="protein sequence ID" value="GGO51456.1"/>
    <property type="molecule type" value="Genomic_DNA"/>
</dbReference>
<gene>
    <name evidence="1" type="ORF">GCM10012287_33520</name>
</gene>
<evidence type="ECO:0000313" key="1">
    <source>
        <dbReference type="EMBL" id="GGO51456.1"/>
    </source>
</evidence>
<name>A0ABQ2MGS1_9ACTN</name>
<organism evidence="1 2">
    <name type="scientific">Streptomyces daqingensis</name>
    <dbReference type="NCBI Taxonomy" id="1472640"/>
    <lineage>
        <taxon>Bacteria</taxon>
        <taxon>Bacillati</taxon>
        <taxon>Actinomycetota</taxon>
        <taxon>Actinomycetes</taxon>
        <taxon>Kitasatosporales</taxon>
        <taxon>Streptomycetaceae</taxon>
        <taxon>Streptomyces</taxon>
    </lineage>
</organism>
<comment type="caution">
    <text evidence="1">The sequence shown here is derived from an EMBL/GenBank/DDBJ whole genome shotgun (WGS) entry which is preliminary data.</text>
</comment>
<proteinExistence type="predicted"/>
<dbReference type="Proteomes" id="UP000631535">
    <property type="component" value="Unassembled WGS sequence"/>
</dbReference>
<dbReference type="Gene3D" id="3.40.50.300">
    <property type="entry name" value="P-loop containing nucleotide triphosphate hydrolases"/>
    <property type="match status" value="1"/>
</dbReference>
<dbReference type="InterPro" id="IPR027417">
    <property type="entry name" value="P-loop_NTPase"/>
</dbReference>
<keyword evidence="2" id="KW-1185">Reference proteome</keyword>
<evidence type="ECO:0000313" key="2">
    <source>
        <dbReference type="Proteomes" id="UP000631535"/>
    </source>
</evidence>